<name>A0A432AX99_CHLPH</name>
<keyword evidence="1" id="KW-0732">Signal</keyword>
<dbReference type="CDD" id="cd01144">
    <property type="entry name" value="BtuF"/>
    <property type="match status" value="1"/>
</dbReference>
<dbReference type="InterPro" id="IPR054828">
    <property type="entry name" value="Vit_B12_bind_prot"/>
</dbReference>
<dbReference type="PANTHER" id="PTHR30535">
    <property type="entry name" value="VITAMIN B12-BINDING PROTEIN"/>
    <property type="match status" value="1"/>
</dbReference>
<sequence>MHPKRSALPHFIFLLSLSFLLWGCSPGEKAAPERDSERPTVISLAPSITEMIYAIGAGEQLKGRTSACDWPKEAASVPVTGAFGRPSLEMLASLHPDLVIDVDLADETMGKKIEALGIRRETISCKTPEEIPDALKRIGRLTGHERQADSLASIIDQGLEKYRKKTAEIGHRPSIYLEIWDDPFWTGGRGSYTSALILYAGARNIGDAVEKEYFEISQEWVIRQNPEIIACMYMAKESSAADDVMNRPGWNHIDAVKNRRVYDRFDNSIFLRPGPRVLDGIEALYRLAHPESSPQASR</sequence>
<organism evidence="3 4">
    <name type="scientific">Chlorobium phaeovibrioides</name>
    <dbReference type="NCBI Taxonomy" id="1094"/>
    <lineage>
        <taxon>Bacteria</taxon>
        <taxon>Pseudomonadati</taxon>
        <taxon>Chlorobiota</taxon>
        <taxon>Chlorobiia</taxon>
        <taxon>Chlorobiales</taxon>
        <taxon>Chlorobiaceae</taxon>
        <taxon>Chlorobium/Pelodictyon group</taxon>
        <taxon>Chlorobium</taxon>
    </lineage>
</organism>
<dbReference type="SUPFAM" id="SSF53807">
    <property type="entry name" value="Helical backbone' metal receptor"/>
    <property type="match status" value="1"/>
</dbReference>
<dbReference type="AlphaFoldDB" id="A0A432AX99"/>
<dbReference type="InterPro" id="IPR050902">
    <property type="entry name" value="ABC_Transporter_SBP"/>
</dbReference>
<dbReference type="PANTHER" id="PTHR30535:SF34">
    <property type="entry name" value="MOLYBDATE-BINDING PROTEIN MOLA"/>
    <property type="match status" value="1"/>
</dbReference>
<evidence type="ECO:0000259" key="2">
    <source>
        <dbReference type="PROSITE" id="PS50983"/>
    </source>
</evidence>
<feature type="domain" description="Fe/B12 periplasmic-binding" evidence="2">
    <location>
        <begin position="40"/>
        <end position="292"/>
    </location>
</feature>
<dbReference type="PROSITE" id="PS50983">
    <property type="entry name" value="FE_B12_PBP"/>
    <property type="match status" value="1"/>
</dbReference>
<dbReference type="NCBIfam" id="NF038402">
    <property type="entry name" value="TroA_like"/>
    <property type="match status" value="1"/>
</dbReference>
<dbReference type="RefSeq" id="WP_126383442.1">
    <property type="nucleotide sequence ID" value="NZ_RXYK01000001.1"/>
</dbReference>
<evidence type="ECO:0000313" key="3">
    <source>
        <dbReference type="EMBL" id="RTY40054.1"/>
    </source>
</evidence>
<comment type="caution">
    <text evidence="3">The sequence shown here is derived from an EMBL/GenBank/DDBJ whole genome shotgun (WGS) entry which is preliminary data.</text>
</comment>
<dbReference type="Gene3D" id="3.40.50.1980">
    <property type="entry name" value="Nitrogenase molybdenum iron protein domain"/>
    <property type="match status" value="2"/>
</dbReference>
<protein>
    <submittedName>
        <fullName evidence="3">Cobalamin-binding protein</fullName>
    </submittedName>
</protein>
<evidence type="ECO:0000256" key="1">
    <source>
        <dbReference type="ARBA" id="ARBA00022729"/>
    </source>
</evidence>
<dbReference type="GO" id="GO:0071281">
    <property type="term" value="P:cellular response to iron ion"/>
    <property type="evidence" value="ECO:0007669"/>
    <property type="project" value="TreeGrafter"/>
</dbReference>
<dbReference type="EMBL" id="RXYK01000001">
    <property type="protein sequence ID" value="RTY40054.1"/>
    <property type="molecule type" value="Genomic_DNA"/>
</dbReference>
<reference evidence="3 4" key="1">
    <citation type="submission" date="2018-12" db="EMBL/GenBank/DDBJ databases">
        <authorList>
            <person name="Lunina O.N."/>
            <person name="Grouzdev D.S."/>
            <person name="Gorlenko V.M."/>
            <person name="Savvichev A.S."/>
        </authorList>
    </citation>
    <scope>NUCLEOTIDE SEQUENCE [LARGE SCALE GENOMIC DNA]</scope>
    <source>
        <strain evidence="3 4">BrKhr-17</strain>
    </source>
</reference>
<evidence type="ECO:0000313" key="4">
    <source>
        <dbReference type="Proteomes" id="UP000279908"/>
    </source>
</evidence>
<dbReference type="Pfam" id="PF01497">
    <property type="entry name" value="Peripla_BP_2"/>
    <property type="match status" value="1"/>
</dbReference>
<dbReference type="InterPro" id="IPR002491">
    <property type="entry name" value="ABC_transptr_periplasmic_BD"/>
</dbReference>
<proteinExistence type="predicted"/>
<dbReference type="Proteomes" id="UP000279908">
    <property type="component" value="Unassembled WGS sequence"/>
</dbReference>
<gene>
    <name evidence="3" type="ORF">EKD02_01260</name>
</gene>
<accession>A0A432AX99</accession>